<dbReference type="InterPro" id="IPR045860">
    <property type="entry name" value="Snake_toxin-like_sf"/>
</dbReference>
<dbReference type="PROSITE" id="PS51257">
    <property type="entry name" value="PROKAR_LIPOPROTEIN"/>
    <property type="match status" value="1"/>
</dbReference>
<dbReference type="AlphaFoldDB" id="A0AAW2HGU8"/>
<gene>
    <name evidence="2" type="ORF">PYX00_010559</name>
</gene>
<dbReference type="EMBL" id="JARGDH010000005">
    <property type="protein sequence ID" value="KAL0268736.1"/>
    <property type="molecule type" value="Genomic_DNA"/>
</dbReference>
<keyword evidence="1" id="KW-0732">Signal</keyword>
<reference evidence="2" key="1">
    <citation type="journal article" date="2024" name="Gigascience">
        <title>Chromosome-level genome of the poultry shaft louse Menopon gallinae provides insight into the host-switching and adaptive evolution of parasitic lice.</title>
        <authorList>
            <person name="Xu Y."/>
            <person name="Ma L."/>
            <person name="Liu S."/>
            <person name="Liang Y."/>
            <person name="Liu Q."/>
            <person name="He Z."/>
            <person name="Tian L."/>
            <person name="Duan Y."/>
            <person name="Cai W."/>
            <person name="Li H."/>
            <person name="Song F."/>
        </authorList>
    </citation>
    <scope>NUCLEOTIDE SEQUENCE</scope>
    <source>
        <strain evidence="2">Cailab_2023a</strain>
    </source>
</reference>
<dbReference type="Gene3D" id="2.10.60.10">
    <property type="entry name" value="CD59"/>
    <property type="match status" value="1"/>
</dbReference>
<comment type="caution">
    <text evidence="2">The sequence shown here is derived from an EMBL/GenBank/DDBJ whole genome shotgun (WGS) entry which is preliminary data.</text>
</comment>
<evidence type="ECO:0000256" key="1">
    <source>
        <dbReference type="SAM" id="SignalP"/>
    </source>
</evidence>
<evidence type="ECO:0000313" key="2">
    <source>
        <dbReference type="EMBL" id="KAL0268736.1"/>
    </source>
</evidence>
<accession>A0AAW2HGU8</accession>
<name>A0AAW2HGU8_9NEOP</name>
<sequence>MSRLTLISLVALVATSHFCTVSGLSCYHCQVPRPKEGEEQDLTCLNNPESIKNALKTCPPSQRACRTKRIDQSGKIYSLERGCSSLREDSTEEKLPFVINDRYCTTNRCNKGNGLDSDKTGLQKRITAILIKDVDSGGRYNNPTLLFLIVSVSASILFSL</sequence>
<proteinExistence type="predicted"/>
<feature type="chain" id="PRO_5043777702" evidence="1">
    <location>
        <begin position="24"/>
        <end position="160"/>
    </location>
</feature>
<protein>
    <submittedName>
        <fullName evidence="2">Uncharacterized protein</fullName>
    </submittedName>
</protein>
<feature type="signal peptide" evidence="1">
    <location>
        <begin position="1"/>
        <end position="23"/>
    </location>
</feature>
<dbReference type="SUPFAM" id="SSF57302">
    <property type="entry name" value="Snake toxin-like"/>
    <property type="match status" value="1"/>
</dbReference>
<organism evidence="2">
    <name type="scientific">Menopon gallinae</name>
    <name type="common">poultry shaft louse</name>
    <dbReference type="NCBI Taxonomy" id="328185"/>
    <lineage>
        <taxon>Eukaryota</taxon>
        <taxon>Metazoa</taxon>
        <taxon>Ecdysozoa</taxon>
        <taxon>Arthropoda</taxon>
        <taxon>Hexapoda</taxon>
        <taxon>Insecta</taxon>
        <taxon>Pterygota</taxon>
        <taxon>Neoptera</taxon>
        <taxon>Paraneoptera</taxon>
        <taxon>Psocodea</taxon>
        <taxon>Troctomorpha</taxon>
        <taxon>Phthiraptera</taxon>
        <taxon>Amblycera</taxon>
        <taxon>Menoponidae</taxon>
        <taxon>Menopon</taxon>
    </lineage>
</organism>